<evidence type="ECO:0008006" key="3">
    <source>
        <dbReference type="Google" id="ProtNLM"/>
    </source>
</evidence>
<evidence type="ECO:0000313" key="1">
    <source>
        <dbReference type="EMBL" id="KAK7692112.1"/>
    </source>
</evidence>
<name>A0AAW0GQA3_9APHY</name>
<gene>
    <name evidence="1" type="ORF">QCA50_003731</name>
</gene>
<reference evidence="1 2" key="1">
    <citation type="submission" date="2022-09" db="EMBL/GenBank/DDBJ databases">
        <authorList>
            <person name="Palmer J.M."/>
        </authorList>
    </citation>
    <scope>NUCLEOTIDE SEQUENCE [LARGE SCALE GENOMIC DNA]</scope>
    <source>
        <strain evidence="1 2">DSM 7382</strain>
    </source>
</reference>
<dbReference type="AlphaFoldDB" id="A0AAW0GQA3"/>
<accession>A0AAW0GQA3</accession>
<keyword evidence="2" id="KW-1185">Reference proteome</keyword>
<sequence>MGAVCSSYMLDLLHSSTVSKQMPIEAEQSISAAHDELLELGRTSPAVPIMKRCQRTVCRVFTDTITKSLVSPPEVATFELVETTTTIPTPIVRRFILEPASGGHLWREVVIIWTLRGYIRRLRKIPLPRTDQGPRPGPLGDKPLVDEGCLFGDYSAGPFSTYSELTDWYAHKLEVAQRLNKAPSNARPFDNSRPLVLTHTDLTPYNIMLDDTTCPFVSVNESSITLLWERR</sequence>
<dbReference type="EMBL" id="JASBNA010000004">
    <property type="protein sequence ID" value="KAK7692112.1"/>
    <property type="molecule type" value="Genomic_DNA"/>
</dbReference>
<proteinExistence type="predicted"/>
<evidence type="ECO:0000313" key="2">
    <source>
        <dbReference type="Proteomes" id="UP001385951"/>
    </source>
</evidence>
<protein>
    <recommendedName>
        <fullName evidence="3">Aminoglycoside phosphotransferase domain-containing protein</fullName>
    </recommendedName>
</protein>
<comment type="caution">
    <text evidence="1">The sequence shown here is derived from an EMBL/GenBank/DDBJ whole genome shotgun (WGS) entry which is preliminary data.</text>
</comment>
<dbReference type="Proteomes" id="UP001385951">
    <property type="component" value="Unassembled WGS sequence"/>
</dbReference>
<organism evidence="1 2">
    <name type="scientific">Cerrena zonata</name>
    <dbReference type="NCBI Taxonomy" id="2478898"/>
    <lineage>
        <taxon>Eukaryota</taxon>
        <taxon>Fungi</taxon>
        <taxon>Dikarya</taxon>
        <taxon>Basidiomycota</taxon>
        <taxon>Agaricomycotina</taxon>
        <taxon>Agaricomycetes</taxon>
        <taxon>Polyporales</taxon>
        <taxon>Cerrenaceae</taxon>
        <taxon>Cerrena</taxon>
    </lineage>
</organism>